<sequence>MQKIMKKAYDSILIAIICGSLYFLANIFEESMNRIAAKCVQIVVLLYFIFKGVYRAIEYKKSNI</sequence>
<accession>A0A069RFJ1</accession>
<keyword evidence="1" id="KW-1133">Transmembrane helix</keyword>
<proteinExistence type="predicted"/>
<keyword evidence="1" id="KW-0812">Transmembrane</keyword>
<evidence type="ECO:0000256" key="1">
    <source>
        <dbReference type="SAM" id="Phobius"/>
    </source>
</evidence>
<gene>
    <name evidence="2" type="ORF">CLIT_10c05080</name>
</gene>
<reference evidence="2 3" key="1">
    <citation type="submission" date="2014-03" db="EMBL/GenBank/DDBJ databases">
        <title>Genome sequence of Clostridium litorale W6, DSM 5388.</title>
        <authorList>
            <person name="Poehlein A."/>
            <person name="Jagirdar A."/>
            <person name="Khonsari B."/>
            <person name="Chibani C.M."/>
            <person name="Gutierrez Gutierrez D.A."/>
            <person name="Davydova E."/>
            <person name="Alghaithi H.S."/>
            <person name="Nair K.P."/>
            <person name="Dhamotharan K."/>
            <person name="Chandran L."/>
            <person name="G W."/>
            <person name="Daniel R."/>
        </authorList>
    </citation>
    <scope>NUCLEOTIDE SEQUENCE [LARGE SCALE GENOMIC DNA]</scope>
    <source>
        <strain evidence="2 3">W6</strain>
    </source>
</reference>
<protein>
    <submittedName>
        <fullName evidence="2">Uncharacterized protein</fullName>
    </submittedName>
</protein>
<comment type="caution">
    <text evidence="2">The sequence shown here is derived from an EMBL/GenBank/DDBJ whole genome shotgun (WGS) entry which is preliminary data.</text>
</comment>
<dbReference type="RefSeq" id="WP_038264334.1">
    <property type="nucleotide sequence ID" value="NZ_FSRH01000011.1"/>
</dbReference>
<feature type="transmembrane region" description="Helical" evidence="1">
    <location>
        <begin position="12"/>
        <end position="29"/>
    </location>
</feature>
<name>A0A069RFJ1_PEPLI</name>
<evidence type="ECO:0000313" key="3">
    <source>
        <dbReference type="Proteomes" id="UP000027946"/>
    </source>
</evidence>
<dbReference type="EMBL" id="JJMM01000010">
    <property type="protein sequence ID" value="KDR95781.1"/>
    <property type="molecule type" value="Genomic_DNA"/>
</dbReference>
<keyword evidence="1" id="KW-0472">Membrane</keyword>
<dbReference type="Proteomes" id="UP000027946">
    <property type="component" value="Unassembled WGS sequence"/>
</dbReference>
<feature type="transmembrane region" description="Helical" evidence="1">
    <location>
        <begin position="35"/>
        <end position="54"/>
    </location>
</feature>
<evidence type="ECO:0000313" key="2">
    <source>
        <dbReference type="EMBL" id="KDR95781.1"/>
    </source>
</evidence>
<organism evidence="2 3">
    <name type="scientific">Peptoclostridium litorale DSM 5388</name>
    <dbReference type="NCBI Taxonomy" id="1121324"/>
    <lineage>
        <taxon>Bacteria</taxon>
        <taxon>Bacillati</taxon>
        <taxon>Bacillota</taxon>
        <taxon>Clostridia</taxon>
        <taxon>Peptostreptococcales</taxon>
        <taxon>Peptoclostridiaceae</taxon>
        <taxon>Peptoclostridium</taxon>
    </lineage>
</organism>
<dbReference type="AlphaFoldDB" id="A0A069RFJ1"/>
<keyword evidence="3" id="KW-1185">Reference proteome</keyword>